<dbReference type="SUPFAM" id="SSF47413">
    <property type="entry name" value="lambda repressor-like DNA-binding domains"/>
    <property type="match status" value="1"/>
</dbReference>
<dbReference type="PANTHER" id="PTHR30146:SF152">
    <property type="entry name" value="TRANSCRIPTIONAL REGULATORY PROTEIN"/>
    <property type="match status" value="1"/>
</dbReference>
<dbReference type="EMBL" id="JAEMUH010000005">
    <property type="protein sequence ID" value="MBJ7550302.1"/>
    <property type="molecule type" value="Genomic_DNA"/>
</dbReference>
<dbReference type="RefSeq" id="WP_199461935.1">
    <property type="nucleotide sequence ID" value="NZ_JAEMUH010000005.1"/>
</dbReference>
<keyword evidence="3" id="KW-0804">Transcription</keyword>
<protein>
    <submittedName>
        <fullName evidence="5">LacI family DNA-binding transcriptional regulator</fullName>
    </submittedName>
</protein>
<evidence type="ECO:0000259" key="4">
    <source>
        <dbReference type="PROSITE" id="PS50932"/>
    </source>
</evidence>
<accession>A0ABS0Z9H0</accession>
<evidence type="ECO:0000313" key="6">
    <source>
        <dbReference type="Proteomes" id="UP000598488"/>
    </source>
</evidence>
<dbReference type="Gene3D" id="1.10.260.40">
    <property type="entry name" value="lambda repressor-like DNA-binding domains"/>
    <property type="match status" value="1"/>
</dbReference>
<dbReference type="CDD" id="cd01392">
    <property type="entry name" value="HTH_LacI"/>
    <property type="match status" value="1"/>
</dbReference>
<evidence type="ECO:0000256" key="1">
    <source>
        <dbReference type="ARBA" id="ARBA00023015"/>
    </source>
</evidence>
<reference evidence="5 6" key="1">
    <citation type="submission" date="2020-12" db="EMBL/GenBank/DDBJ databases">
        <title>Comparative genome analysis of fungal antagonists Marinomonas ostreistagni 398 and M. spartinae 468.</title>
        <authorList>
            <person name="Fields J.L."/>
            <person name="Mavrodi O.V."/>
            <person name="Biber P.D."/>
            <person name="Indest K.J."/>
            <person name="Mavrodi D.V."/>
        </authorList>
    </citation>
    <scope>NUCLEOTIDE SEQUENCE [LARGE SCALE GENOMIC DNA]</scope>
    <source>
        <strain evidence="5 6">USM7</strain>
    </source>
</reference>
<dbReference type="InterPro" id="IPR025997">
    <property type="entry name" value="SBP_2_dom"/>
</dbReference>
<evidence type="ECO:0000313" key="5">
    <source>
        <dbReference type="EMBL" id="MBJ7550302.1"/>
    </source>
</evidence>
<dbReference type="Pfam" id="PF13407">
    <property type="entry name" value="Peripla_BP_4"/>
    <property type="match status" value="1"/>
</dbReference>
<dbReference type="SMART" id="SM00354">
    <property type="entry name" value="HTH_LACI"/>
    <property type="match status" value="1"/>
</dbReference>
<evidence type="ECO:0000256" key="3">
    <source>
        <dbReference type="ARBA" id="ARBA00023163"/>
    </source>
</evidence>
<keyword evidence="2 5" id="KW-0238">DNA-binding</keyword>
<dbReference type="Gene3D" id="3.40.50.2300">
    <property type="match status" value="2"/>
</dbReference>
<comment type="caution">
    <text evidence="5">The sequence shown here is derived from an EMBL/GenBank/DDBJ whole genome shotgun (WGS) entry which is preliminary data.</text>
</comment>
<dbReference type="PANTHER" id="PTHR30146">
    <property type="entry name" value="LACI-RELATED TRANSCRIPTIONAL REPRESSOR"/>
    <property type="match status" value="1"/>
</dbReference>
<evidence type="ECO:0000256" key="2">
    <source>
        <dbReference type="ARBA" id="ARBA00023125"/>
    </source>
</evidence>
<dbReference type="Proteomes" id="UP000598488">
    <property type="component" value="Unassembled WGS sequence"/>
</dbReference>
<sequence>MATRAKPNLKQVAELAGVSEATVDRVLNGRGGVRPAKEASVLKAAKELNIDRNLQLVPLKPLRFAVLMHHPERFFYKRIYDAIDEYQKIRSIDQFTCNFLYFPSQTPEVIRSRIQSIRGGFDGAIIVAYDHPFINDALQELAQQMPLVTIISDLPNCGRSQYIGEDNRKAGRLAADMMARFAPNENGDILILSGNPSYLAHAERETGFRQVISSKYPKLSTRHILQCKEGKENHQKNIQSLASYMNAHAPFLGIYNISQWNADLVSELKTTYDFKDTIFISHGLTLNSREMLIEGVLDAVIDHEPEYCAQAAVDTLLEHHSRIPSSKNKRNKFLEIYMQERLPENWP</sequence>
<name>A0ABS0Z9H0_9GAMM</name>
<organism evidence="5 6">
    <name type="scientific">Marinomonas ostreistagni</name>
    <dbReference type="NCBI Taxonomy" id="359209"/>
    <lineage>
        <taxon>Bacteria</taxon>
        <taxon>Pseudomonadati</taxon>
        <taxon>Pseudomonadota</taxon>
        <taxon>Gammaproteobacteria</taxon>
        <taxon>Oceanospirillales</taxon>
        <taxon>Oceanospirillaceae</taxon>
        <taxon>Marinomonas</taxon>
    </lineage>
</organism>
<dbReference type="PROSITE" id="PS50932">
    <property type="entry name" value="HTH_LACI_2"/>
    <property type="match status" value="1"/>
</dbReference>
<gene>
    <name evidence="5" type="ORF">JHD44_06385</name>
</gene>
<dbReference type="InterPro" id="IPR028082">
    <property type="entry name" value="Peripla_BP_I"/>
</dbReference>
<feature type="domain" description="HTH lacI-type" evidence="4">
    <location>
        <begin position="7"/>
        <end position="61"/>
    </location>
</feature>
<dbReference type="GO" id="GO:0003677">
    <property type="term" value="F:DNA binding"/>
    <property type="evidence" value="ECO:0007669"/>
    <property type="project" value="UniProtKB-KW"/>
</dbReference>
<keyword evidence="6" id="KW-1185">Reference proteome</keyword>
<dbReference type="CDD" id="cd06307">
    <property type="entry name" value="PBP1_sugar_binding"/>
    <property type="match status" value="1"/>
</dbReference>
<proteinExistence type="predicted"/>
<keyword evidence="1" id="KW-0805">Transcription regulation</keyword>
<dbReference type="SUPFAM" id="SSF53822">
    <property type="entry name" value="Periplasmic binding protein-like I"/>
    <property type="match status" value="1"/>
</dbReference>
<dbReference type="InterPro" id="IPR010982">
    <property type="entry name" value="Lambda_DNA-bd_dom_sf"/>
</dbReference>
<dbReference type="Pfam" id="PF00356">
    <property type="entry name" value="LacI"/>
    <property type="match status" value="1"/>
</dbReference>
<dbReference type="InterPro" id="IPR000843">
    <property type="entry name" value="HTH_LacI"/>
</dbReference>